<gene>
    <name evidence="1" type="ORF">R2601_08666</name>
</gene>
<dbReference type="STRING" id="314265.R2601_08666"/>
<dbReference type="RefSeq" id="WP_007792258.1">
    <property type="nucleotide sequence ID" value="NZ_DS022276.1"/>
</dbReference>
<dbReference type="Proteomes" id="UP000006230">
    <property type="component" value="Unassembled WGS sequence"/>
</dbReference>
<dbReference type="HOGENOM" id="CLU_069318_1_0_5"/>
<comment type="caution">
    <text evidence="1">The sequence shown here is derived from an EMBL/GenBank/DDBJ whole genome shotgun (WGS) entry which is preliminary data.</text>
</comment>
<dbReference type="InterPro" id="IPR007709">
    <property type="entry name" value="N-FG_amidohydro"/>
</dbReference>
<reference evidence="1 2" key="1">
    <citation type="journal article" date="2010" name="J. Bacteriol.">
        <title>Genome sequences of Pelagibaca bermudensis HTCC2601T and Maritimibacter alkaliphilus HTCC2654T, the type strains of two marine Roseobacter genera.</title>
        <authorList>
            <person name="Thrash J.C."/>
            <person name="Cho J.C."/>
            <person name="Ferriera S."/>
            <person name="Johnson J."/>
            <person name="Vergin K.L."/>
            <person name="Giovannoni S.J."/>
        </authorList>
    </citation>
    <scope>NUCLEOTIDE SEQUENCE [LARGE SCALE GENOMIC DNA]</scope>
    <source>
        <strain evidence="2">DSM 26914 / JCM 13377 / KCTC 12554 / HTCC2601</strain>
    </source>
</reference>
<dbReference type="eggNOG" id="COG3741">
    <property type="taxonomic scope" value="Bacteria"/>
</dbReference>
<keyword evidence="2" id="KW-1185">Reference proteome</keyword>
<dbReference type="GO" id="GO:0016787">
    <property type="term" value="F:hydrolase activity"/>
    <property type="evidence" value="ECO:0007669"/>
    <property type="project" value="UniProtKB-KW"/>
</dbReference>
<dbReference type="Pfam" id="PF05013">
    <property type="entry name" value="FGase"/>
    <property type="match status" value="1"/>
</dbReference>
<dbReference type="Gene3D" id="3.40.630.40">
    <property type="entry name" value="Zn-dependent exopeptidases"/>
    <property type="match status" value="1"/>
</dbReference>
<organism evidence="1 2">
    <name type="scientific">Salipiger bermudensis (strain DSM 26914 / JCM 13377 / KCTC 12554 / HTCC2601)</name>
    <name type="common">Pelagibaca bermudensis</name>
    <dbReference type="NCBI Taxonomy" id="314265"/>
    <lineage>
        <taxon>Bacteria</taxon>
        <taxon>Pseudomonadati</taxon>
        <taxon>Pseudomonadota</taxon>
        <taxon>Alphaproteobacteria</taxon>
        <taxon>Rhodobacterales</taxon>
        <taxon>Roseobacteraceae</taxon>
        <taxon>Salipiger</taxon>
    </lineage>
</organism>
<protein>
    <submittedName>
        <fullName evidence="1">N-formylglutamate amidohydrolase family protein</fullName>
    </submittedName>
</protein>
<name>Q0FJ91_SALBH</name>
<proteinExistence type="predicted"/>
<dbReference type="OrthoDB" id="9802050at2"/>
<dbReference type="AlphaFoldDB" id="Q0FJ91"/>
<dbReference type="EMBL" id="AATQ01000051">
    <property type="protein sequence ID" value="EAU44238.1"/>
    <property type="molecule type" value="Genomic_DNA"/>
</dbReference>
<sequence length="288" mass="31752">MPKVAFHLDLPEAATSCAVFASPHSGRDYPWSFLRNTVLDEHAIRSSEDAFVDRLFDCAPQFGAPLLRAGAPRAFLDLNRAPDELDPALIEGVRRGGHNPRVASGLGVVPRVVSNGRAIYRGKMPLSEAERRIARYWHPYHAQLRELVESARSRFGEAILIDCHSMPHEAVDGVARNSARRPEIVIGDRFGASASAEIVSRVEAAFTRAGLSVVRNAPFAGAYVTQAYGRPSRQQHAIQIEIDRSVYMDEARIRPSADFQAFRRVLRGVVAEIAAIGHRDQDKPLAAE</sequence>
<dbReference type="GeneID" id="92502154"/>
<dbReference type="SUPFAM" id="SSF53187">
    <property type="entry name" value="Zn-dependent exopeptidases"/>
    <property type="match status" value="1"/>
</dbReference>
<evidence type="ECO:0000313" key="1">
    <source>
        <dbReference type="EMBL" id="EAU44238.1"/>
    </source>
</evidence>
<keyword evidence="1" id="KW-0378">Hydrolase</keyword>
<accession>Q0FJ91</accession>
<evidence type="ECO:0000313" key="2">
    <source>
        <dbReference type="Proteomes" id="UP000006230"/>
    </source>
</evidence>